<dbReference type="Gene3D" id="3.40.50.10190">
    <property type="entry name" value="BRCT domain"/>
    <property type="match status" value="1"/>
</dbReference>
<dbReference type="InterPro" id="IPR010613">
    <property type="entry name" value="PES"/>
</dbReference>
<proteinExistence type="inferred from homology"/>
<dbReference type="Pfam" id="PF06732">
    <property type="entry name" value="Pescadillo_N"/>
    <property type="match status" value="1"/>
</dbReference>
<dbReference type="GO" id="GO:0005654">
    <property type="term" value="C:nucleoplasm"/>
    <property type="evidence" value="ECO:0007669"/>
    <property type="project" value="UniProtKB-SubCell"/>
</dbReference>
<feature type="region of interest" description="Disordered" evidence="2">
    <location>
        <begin position="495"/>
        <end position="546"/>
    </location>
</feature>
<dbReference type="PANTHER" id="PTHR12221:SF6">
    <property type="entry name" value="PESCADILLO HOMOLOG"/>
    <property type="match status" value="1"/>
</dbReference>
<dbReference type="SUPFAM" id="SSF52113">
    <property type="entry name" value="BRCT domain"/>
    <property type="match status" value="1"/>
</dbReference>
<gene>
    <name evidence="3" type="ORF">KIPB_002838</name>
</gene>
<dbReference type="GO" id="GO:0043021">
    <property type="term" value="F:ribonucleoprotein complex binding"/>
    <property type="evidence" value="ECO:0007669"/>
    <property type="project" value="UniProtKB-UniRule"/>
</dbReference>
<dbReference type="Proteomes" id="UP000265618">
    <property type="component" value="Unassembled WGS sequence"/>
</dbReference>
<comment type="caution">
    <text evidence="3">The sequence shown here is derived from an EMBL/GenBank/DDBJ whole genome shotgun (WGS) entry which is preliminary data.</text>
</comment>
<keyword evidence="1" id="KW-0690">Ribosome biogenesis</keyword>
<feature type="compositionally biased region" description="Acidic residues" evidence="2">
    <location>
        <begin position="258"/>
        <end position="275"/>
    </location>
</feature>
<keyword evidence="1" id="KW-0539">Nucleus</keyword>
<dbReference type="GO" id="GO:0030687">
    <property type="term" value="C:preribosome, large subunit precursor"/>
    <property type="evidence" value="ECO:0007669"/>
    <property type="project" value="UniProtKB-UniRule"/>
</dbReference>
<dbReference type="InterPro" id="IPR036420">
    <property type="entry name" value="BRCT_dom_sf"/>
</dbReference>
<dbReference type="GO" id="GO:0000463">
    <property type="term" value="P:maturation of LSU-rRNA from tricistronic rRNA transcript (SSU-rRNA, 5.8S rRNA, LSU-rRNA)"/>
    <property type="evidence" value="ECO:0007669"/>
    <property type="project" value="UniProtKB-UniRule"/>
</dbReference>
<keyword evidence="1" id="KW-0698">rRNA processing</keyword>
<keyword evidence="4" id="KW-1185">Reference proteome</keyword>
<feature type="compositionally biased region" description="Basic and acidic residues" evidence="2">
    <location>
        <begin position="509"/>
        <end position="533"/>
    </location>
</feature>
<evidence type="ECO:0000313" key="4">
    <source>
        <dbReference type="Proteomes" id="UP000265618"/>
    </source>
</evidence>
<reference evidence="3 4" key="1">
    <citation type="journal article" date="2018" name="PLoS ONE">
        <title>The draft genome of Kipferlia bialata reveals reductive genome evolution in fornicate parasites.</title>
        <authorList>
            <person name="Tanifuji G."/>
            <person name="Takabayashi S."/>
            <person name="Kume K."/>
            <person name="Takagi M."/>
            <person name="Nakayama T."/>
            <person name="Kamikawa R."/>
            <person name="Inagaki Y."/>
            <person name="Hashimoto T."/>
        </authorList>
    </citation>
    <scope>NUCLEOTIDE SEQUENCE [LARGE SCALE GENOMIC DNA]</scope>
    <source>
        <strain evidence="3">NY0173</strain>
    </source>
</reference>
<evidence type="ECO:0000256" key="2">
    <source>
        <dbReference type="SAM" id="MobiDB-lite"/>
    </source>
</evidence>
<dbReference type="GO" id="GO:0000466">
    <property type="term" value="P:maturation of 5.8S rRNA from tricistronic rRNA transcript (SSU-rRNA, 5.8S rRNA, LSU-rRNA)"/>
    <property type="evidence" value="ECO:0007669"/>
    <property type="project" value="UniProtKB-UniRule"/>
</dbReference>
<feature type="compositionally biased region" description="Acidic residues" evidence="2">
    <location>
        <begin position="446"/>
        <end position="472"/>
    </location>
</feature>
<dbReference type="HAMAP" id="MF_03028">
    <property type="entry name" value="Pescadillo"/>
    <property type="match status" value="1"/>
</dbReference>
<dbReference type="GO" id="GO:0003723">
    <property type="term" value="F:RNA binding"/>
    <property type="evidence" value="ECO:0007669"/>
    <property type="project" value="TreeGrafter"/>
</dbReference>
<feature type="compositionally biased region" description="Basic residues" evidence="2">
    <location>
        <begin position="534"/>
        <end position="546"/>
    </location>
</feature>
<dbReference type="GO" id="GO:0070545">
    <property type="term" value="C:PeBoW complex"/>
    <property type="evidence" value="ECO:0007669"/>
    <property type="project" value="TreeGrafter"/>
</dbReference>
<comment type="similarity">
    <text evidence="1">Belongs to the pescadillo family.</text>
</comment>
<evidence type="ECO:0000313" key="3">
    <source>
        <dbReference type="EMBL" id="GIQ81816.1"/>
    </source>
</evidence>
<comment type="function">
    <text evidence="1">Required for maturation of ribosomal RNAs and formation of the large ribosomal subunit.</text>
</comment>
<feature type="region of interest" description="Disordered" evidence="2">
    <location>
        <begin position="256"/>
        <end position="284"/>
    </location>
</feature>
<dbReference type="OrthoDB" id="10264910at2759"/>
<organism evidence="3 4">
    <name type="scientific">Kipferlia bialata</name>
    <dbReference type="NCBI Taxonomy" id="797122"/>
    <lineage>
        <taxon>Eukaryota</taxon>
        <taxon>Metamonada</taxon>
        <taxon>Carpediemonas-like organisms</taxon>
        <taxon>Kipferlia</taxon>
    </lineage>
</organism>
<feature type="compositionally biased region" description="Basic residues" evidence="2">
    <location>
        <begin position="495"/>
        <end position="508"/>
    </location>
</feature>
<dbReference type="EMBL" id="BDIP01000502">
    <property type="protein sequence ID" value="GIQ81816.1"/>
    <property type="molecule type" value="Genomic_DNA"/>
</dbReference>
<protein>
    <recommendedName>
        <fullName evidence="1">Pescadillo homolog</fullName>
    </recommendedName>
</protein>
<comment type="subcellular location">
    <subcellularLocation>
        <location evidence="1">Nucleus</location>
        <location evidence="1">Nucleolus</location>
    </subcellularLocation>
    <subcellularLocation>
        <location evidence="1">Nucleus</location>
        <location evidence="1">Nucleoplasm</location>
    </subcellularLocation>
</comment>
<name>A0A9K3CSD4_9EUKA</name>
<accession>A0A9K3CSD4</accession>
<dbReference type="AlphaFoldDB" id="A0A9K3CSD4"/>
<feature type="region of interest" description="Disordered" evidence="2">
    <location>
        <begin position="437"/>
        <end position="480"/>
    </location>
</feature>
<sequence>MGKIIKKGTVGPGTNFVSRSQAIKKLQISLADFRRLCILKGIYPRVPSKKLSGPNTTYYLKKDITFLAHEPVLNSFREIKVHKRKVAKRAHRGERSRAKMLKVMAPTYALDHIVRERYPTFVDALRELGDCLSLICLFAHLPAEKGVDPRVISNCKRLLDEWHAYLAETRAVSKSFASIKGMYYQANVEGVPIVWVEPHQYLAEPNADVDFRVMRTFIEFYSTMLGFVLFRLYGSISRPYPPVLVDYTTKVWTPVEREEVEEESEESEGSGEDGEVVEREEKTKTPTWTLSQKIFKGMVVAFSREIPHHPLWLTCTSAGATVIPFACLKDSDLTPTHFVVDRPPHHMDKVVGARIPGCEYLQPQWFFDSLNHVVRLPTSEYLTSVDALPPHLSPFAQQIDMRFQDGHIPERANEIEMYVKQAKARELGVDLAELEQRERDERGEEQGAEDEESQGEAVSDEEEDVVVEEGADAGDVVEANVTLEEDELEVRKAMLSKKQARVYSRMKRHDQVREERRERLTEKVAAKGAAKPEKKAKKGKKGKKSQ</sequence>
<evidence type="ECO:0000256" key="1">
    <source>
        <dbReference type="HAMAP-Rule" id="MF_03028"/>
    </source>
</evidence>
<dbReference type="PANTHER" id="PTHR12221">
    <property type="entry name" value="PESCADILLO - RELATED"/>
    <property type="match status" value="1"/>
</dbReference>